<dbReference type="Proteomes" id="UP000028194">
    <property type="component" value="Chromosome"/>
</dbReference>
<dbReference type="EMBL" id="CP007174">
    <property type="protein sequence ID" value="AIF84620.1"/>
    <property type="molecule type" value="Genomic_DNA"/>
</dbReference>
<dbReference type="GeneID" id="41598271"/>
<dbReference type="HOGENOM" id="CLU_477035_0_0_2"/>
<evidence type="ECO:0000313" key="1">
    <source>
        <dbReference type="EMBL" id="AIF84620.1"/>
    </source>
</evidence>
<evidence type="ECO:0000313" key="2">
    <source>
        <dbReference type="Proteomes" id="UP000028194"/>
    </source>
</evidence>
<dbReference type="STRING" id="1459636.NTE_02576"/>
<protein>
    <submittedName>
        <fullName evidence="1">Uncharacterized protein</fullName>
    </submittedName>
</protein>
<gene>
    <name evidence="1" type="ORF">NTE_02576</name>
</gene>
<name>A0A075MTV6_9ARCH</name>
<dbReference type="RefSeq" id="WP_148701160.1">
    <property type="nucleotide sequence ID" value="NZ_CP007174.1"/>
</dbReference>
<keyword evidence="2" id="KW-1185">Reference proteome</keyword>
<accession>A0A075MTV6</accession>
<proteinExistence type="predicted"/>
<dbReference type="KEGG" id="nev:NTE_02576"/>
<sequence>MLAHELYLRNRSFKGEFVKSPKPVKKVIMRGMSPTLDKKTLQEYGEPLEEYKSFQVLFSMPSNTAPRLGLRFRTTSPNSPRPYVELYGQFQHIKAGPIISLEMGKGAASFIAELNLKTKKERIVAKNSIFLNIDKERYFISGKNLYDEYVRSRVITKDSKFSSTLFKRICQVFFKHVRSRWQEDRIQNKVVNFSLLVLPKDGEVEYRSTDEESDAGQSFTDSFGNKTKSFAKETTITAKFLSYDDPAFAINCSDGERFYRNLSIGTESHRLVNINTIDVFRIAGLQWMFTNTAKPSYHFNNTKNGIYYQLWRNYKDLDKESHRQEGRSNLKVLCYLTSQAKMEVMLDENLTMEDMKEIFARIEDGSHIPFHALEVLIETRGKTTIWTHYLSAVRSLLAKKKIDKHYLLSRFVLQLRENMFNWLDKKVREEPMQFFSKSDFCIKVLCKDVQRNEGKGYLMDDNEEYAHKVGVIAAEYIKFKENVEESSNSLRDILAYSRYDREKLRFVMQRIGLGLSLSKAPEDKIKKMESFIRSNQPSAEISDDSAYNDYSYFFYKGYFSKDVGMKKEAQT</sequence>
<organism evidence="1 2">
    <name type="scientific">Candidatus Nitrososphaera evergladensis SR1</name>
    <dbReference type="NCBI Taxonomy" id="1459636"/>
    <lineage>
        <taxon>Archaea</taxon>
        <taxon>Nitrososphaerota</taxon>
        <taxon>Nitrososphaeria</taxon>
        <taxon>Nitrososphaerales</taxon>
        <taxon>Nitrososphaeraceae</taxon>
        <taxon>Nitrososphaera</taxon>
    </lineage>
</organism>
<reference evidence="1 2" key="1">
    <citation type="journal article" date="2014" name="PLoS ONE">
        <title>Genome Sequence of Candidatus Nitrososphaera evergladensis from Group I.1b Enriched from Everglades Soil Reveals Novel Genomic Features of the Ammonia-Oxidizing Archaea.</title>
        <authorList>
            <person name="Zhalnina K.V."/>
            <person name="Dias R."/>
            <person name="Leonard M.T."/>
            <person name="Dorr de Quadros P."/>
            <person name="Camargo F.A."/>
            <person name="Drew J.C."/>
            <person name="Farmerie W.G."/>
            <person name="Daroub S.H."/>
            <person name="Triplett E.W."/>
        </authorList>
    </citation>
    <scope>NUCLEOTIDE SEQUENCE [LARGE SCALE GENOMIC DNA]</scope>
    <source>
        <strain evidence="1 2">SR1</strain>
    </source>
</reference>
<dbReference type="OrthoDB" id="375703at2157"/>
<dbReference type="AlphaFoldDB" id="A0A075MTV6"/>